<proteinExistence type="predicted"/>
<keyword evidence="2" id="KW-1185">Reference proteome</keyword>
<name>A0ACB7TJS7_HYAAI</name>
<sequence length="85" mass="9175">MPPTAANVQTRPTVTTTRSLNSSTATLRHDVNGDLNGLTRTKCPSNHGYRGAKAFSDAVLPRSLSPVPDLCPGELEQEDEKRTLN</sequence>
<protein>
    <submittedName>
        <fullName evidence="1">Uncharacterized protein</fullName>
    </submittedName>
</protein>
<evidence type="ECO:0000313" key="1">
    <source>
        <dbReference type="EMBL" id="KAH6946279.1"/>
    </source>
</evidence>
<dbReference type="EMBL" id="CM023481">
    <property type="protein sequence ID" value="KAH6946279.1"/>
    <property type="molecule type" value="Genomic_DNA"/>
</dbReference>
<organism evidence="1 2">
    <name type="scientific">Hyalomma asiaticum</name>
    <name type="common">Tick</name>
    <dbReference type="NCBI Taxonomy" id="266040"/>
    <lineage>
        <taxon>Eukaryota</taxon>
        <taxon>Metazoa</taxon>
        <taxon>Ecdysozoa</taxon>
        <taxon>Arthropoda</taxon>
        <taxon>Chelicerata</taxon>
        <taxon>Arachnida</taxon>
        <taxon>Acari</taxon>
        <taxon>Parasitiformes</taxon>
        <taxon>Ixodida</taxon>
        <taxon>Ixodoidea</taxon>
        <taxon>Ixodidae</taxon>
        <taxon>Hyalomminae</taxon>
        <taxon>Hyalomma</taxon>
    </lineage>
</organism>
<reference evidence="1" key="1">
    <citation type="submission" date="2020-05" db="EMBL/GenBank/DDBJ databases">
        <title>Large-scale comparative analyses of tick genomes elucidate their genetic diversity and vector capacities.</title>
        <authorList>
            <person name="Jia N."/>
            <person name="Wang J."/>
            <person name="Shi W."/>
            <person name="Du L."/>
            <person name="Sun Y."/>
            <person name="Zhan W."/>
            <person name="Jiang J."/>
            <person name="Wang Q."/>
            <person name="Zhang B."/>
            <person name="Ji P."/>
            <person name="Sakyi L.B."/>
            <person name="Cui X."/>
            <person name="Yuan T."/>
            <person name="Jiang B."/>
            <person name="Yang W."/>
            <person name="Lam T.T.-Y."/>
            <person name="Chang Q."/>
            <person name="Ding S."/>
            <person name="Wang X."/>
            <person name="Zhu J."/>
            <person name="Ruan X."/>
            <person name="Zhao L."/>
            <person name="Wei J."/>
            <person name="Que T."/>
            <person name="Du C."/>
            <person name="Cheng J."/>
            <person name="Dai P."/>
            <person name="Han X."/>
            <person name="Huang E."/>
            <person name="Gao Y."/>
            <person name="Liu J."/>
            <person name="Shao H."/>
            <person name="Ye R."/>
            <person name="Li L."/>
            <person name="Wei W."/>
            <person name="Wang X."/>
            <person name="Wang C."/>
            <person name="Yang T."/>
            <person name="Huo Q."/>
            <person name="Li W."/>
            <person name="Guo W."/>
            <person name="Chen H."/>
            <person name="Zhou L."/>
            <person name="Ni X."/>
            <person name="Tian J."/>
            <person name="Zhou Y."/>
            <person name="Sheng Y."/>
            <person name="Liu T."/>
            <person name="Pan Y."/>
            <person name="Xia L."/>
            <person name="Li J."/>
            <person name="Zhao F."/>
            <person name="Cao W."/>
        </authorList>
    </citation>
    <scope>NUCLEOTIDE SEQUENCE</scope>
    <source>
        <strain evidence="1">Hyas-2018</strain>
    </source>
</reference>
<accession>A0ACB7TJS7</accession>
<comment type="caution">
    <text evidence="1">The sequence shown here is derived from an EMBL/GenBank/DDBJ whole genome shotgun (WGS) entry which is preliminary data.</text>
</comment>
<dbReference type="Proteomes" id="UP000821845">
    <property type="component" value="Chromosome 1"/>
</dbReference>
<gene>
    <name evidence="1" type="ORF">HPB50_012651</name>
</gene>
<evidence type="ECO:0000313" key="2">
    <source>
        <dbReference type="Proteomes" id="UP000821845"/>
    </source>
</evidence>